<gene>
    <name evidence="1" type="ORF">ENN90_05900</name>
</gene>
<reference evidence="1" key="1">
    <citation type="journal article" date="2020" name="mSystems">
        <title>Genome- and Community-Level Interaction Insights into Carbon Utilization and Element Cycling Functions of Hydrothermarchaeota in Hydrothermal Sediment.</title>
        <authorList>
            <person name="Zhou Z."/>
            <person name="Liu Y."/>
            <person name="Xu W."/>
            <person name="Pan J."/>
            <person name="Luo Z.H."/>
            <person name="Li M."/>
        </authorList>
    </citation>
    <scope>NUCLEOTIDE SEQUENCE [LARGE SCALE GENOMIC DNA]</scope>
    <source>
        <strain evidence="1">SpSt-1217</strain>
    </source>
</reference>
<dbReference type="EMBL" id="DSDK01000328">
    <property type="protein sequence ID" value="HDR51143.1"/>
    <property type="molecule type" value="Genomic_DNA"/>
</dbReference>
<sequence>MQQNAEIFRCGVFPENNNILFSILEDNLFVATLPTDGCQNQETVFEYLLLKKPEIDLMLLQIPDSSFVLKVC</sequence>
<accession>A0A831PPZ9</accession>
<dbReference type="Proteomes" id="UP000886047">
    <property type="component" value="Unassembled WGS sequence"/>
</dbReference>
<name>A0A831PPZ9_9BACT</name>
<evidence type="ECO:0000313" key="1">
    <source>
        <dbReference type="EMBL" id="HDR51143.1"/>
    </source>
</evidence>
<comment type="caution">
    <text evidence="1">The sequence shown here is derived from an EMBL/GenBank/DDBJ whole genome shotgun (WGS) entry which is preliminary data.</text>
</comment>
<dbReference type="AlphaFoldDB" id="A0A831PPZ9"/>
<proteinExistence type="predicted"/>
<protein>
    <submittedName>
        <fullName evidence="1">Uncharacterized protein</fullName>
    </submittedName>
</protein>
<organism evidence="1">
    <name type="scientific">Mariniphaga anaerophila</name>
    <dbReference type="NCBI Taxonomy" id="1484053"/>
    <lineage>
        <taxon>Bacteria</taxon>
        <taxon>Pseudomonadati</taxon>
        <taxon>Bacteroidota</taxon>
        <taxon>Bacteroidia</taxon>
        <taxon>Marinilabiliales</taxon>
        <taxon>Prolixibacteraceae</taxon>
        <taxon>Mariniphaga</taxon>
    </lineage>
</organism>